<dbReference type="Proteomes" id="UP000468443">
    <property type="component" value="Unassembled WGS sequence"/>
</dbReference>
<comment type="caution">
    <text evidence="3">The sequence shown here is derived from an EMBL/GenBank/DDBJ whole genome shotgun (WGS) entry which is preliminary data.</text>
</comment>
<dbReference type="PANTHER" id="PTHR36842">
    <property type="entry name" value="PROTEIN TOLB HOMOLOG"/>
    <property type="match status" value="1"/>
</dbReference>
<accession>A0A6P0U8H0</accession>
<dbReference type="EMBL" id="JAABOP010000001">
    <property type="protein sequence ID" value="NER09374.1"/>
    <property type="molecule type" value="Genomic_DNA"/>
</dbReference>
<gene>
    <name evidence="3" type="ORF">GWK09_02500</name>
</gene>
<keyword evidence="2" id="KW-0812">Transmembrane</keyword>
<protein>
    <submittedName>
        <fullName evidence="3">Translocation protein TolB</fullName>
    </submittedName>
</protein>
<name>A0A6P0U8H0_9FLAO</name>
<dbReference type="Gene3D" id="2.120.10.30">
    <property type="entry name" value="TolB, C-terminal domain"/>
    <property type="match status" value="3"/>
</dbReference>
<keyword evidence="2" id="KW-1133">Transmembrane helix</keyword>
<dbReference type="Pfam" id="PF07676">
    <property type="entry name" value="PD40"/>
    <property type="match status" value="6"/>
</dbReference>
<evidence type="ECO:0000256" key="2">
    <source>
        <dbReference type="SAM" id="Phobius"/>
    </source>
</evidence>
<dbReference type="InterPro" id="IPR011659">
    <property type="entry name" value="WD40"/>
</dbReference>
<evidence type="ECO:0000256" key="1">
    <source>
        <dbReference type="ARBA" id="ARBA00009820"/>
    </source>
</evidence>
<organism evidence="3 4">
    <name type="scientific">Muriicola jejuensis</name>
    <dbReference type="NCBI Taxonomy" id="504488"/>
    <lineage>
        <taxon>Bacteria</taxon>
        <taxon>Pseudomonadati</taxon>
        <taxon>Bacteroidota</taxon>
        <taxon>Flavobacteriia</taxon>
        <taxon>Flavobacteriales</taxon>
        <taxon>Flavobacteriaceae</taxon>
        <taxon>Muriicola</taxon>
    </lineage>
</organism>
<sequence length="321" mass="36169">MFQYRPRIIFLEHLVFYSVLVLIGILSMTSCRSDVKKQDAEITKPEGTIAFVSNRDGNMEIYLMDGNGKNAKNISRHPDLDYSPSWMPDGSGIMGYSNRDGNPELYLYDLKRDTAIRFTDHPAQDVLPSISPDGKEIVFMSDRNGKSRSVFKMKFDGSDLVALTDNDAYEESPAWSPDGTHILFTRQLRQEGDTTYAANGEIFRMRSDGSLVERITNKQGYDSGAAYSPDGKQIAFYGPEGDTFEIFLMNADGSDIRNITRDTLDCYSPAWSPDGKWIAYTAGRGENYDLYIIHPESGEKRRLTFSTVRNQSPAWSALNTD</sequence>
<dbReference type="PROSITE" id="PS51257">
    <property type="entry name" value="PROKAR_LIPOPROTEIN"/>
    <property type="match status" value="1"/>
</dbReference>
<evidence type="ECO:0000313" key="4">
    <source>
        <dbReference type="Proteomes" id="UP000468443"/>
    </source>
</evidence>
<evidence type="ECO:0000313" key="3">
    <source>
        <dbReference type="EMBL" id="NER09374.1"/>
    </source>
</evidence>
<reference evidence="3 4" key="1">
    <citation type="submission" date="2020-01" db="EMBL/GenBank/DDBJ databases">
        <title>Muriicola jejuensis KCTC 22299.</title>
        <authorList>
            <person name="Wang G."/>
        </authorList>
    </citation>
    <scope>NUCLEOTIDE SEQUENCE [LARGE SCALE GENOMIC DNA]</scope>
    <source>
        <strain evidence="3 4">KCTC 22299</strain>
    </source>
</reference>
<comment type="similarity">
    <text evidence="1">Belongs to the TolB family.</text>
</comment>
<keyword evidence="2" id="KW-0472">Membrane</keyword>
<dbReference type="InterPro" id="IPR011042">
    <property type="entry name" value="6-blade_b-propeller_TolB-like"/>
</dbReference>
<dbReference type="SUPFAM" id="SSF69304">
    <property type="entry name" value="Tricorn protease N-terminal domain"/>
    <property type="match status" value="1"/>
</dbReference>
<feature type="transmembrane region" description="Helical" evidence="2">
    <location>
        <begin position="9"/>
        <end position="28"/>
    </location>
</feature>
<dbReference type="PANTHER" id="PTHR36842:SF1">
    <property type="entry name" value="PROTEIN TOLB"/>
    <property type="match status" value="1"/>
</dbReference>
<dbReference type="AlphaFoldDB" id="A0A6P0U8H0"/>
<proteinExistence type="inferred from homology"/>
<keyword evidence="4" id="KW-1185">Reference proteome</keyword>